<dbReference type="FunFam" id="3.30.160.60:FF:000016">
    <property type="entry name" value="zinc finger protein 37 homolog"/>
    <property type="match status" value="1"/>
</dbReference>
<evidence type="ECO:0000256" key="10">
    <source>
        <dbReference type="ARBA" id="ARBA00023163"/>
    </source>
</evidence>
<feature type="domain" description="C2H2-type" evidence="14">
    <location>
        <begin position="400"/>
        <end position="427"/>
    </location>
</feature>
<dbReference type="Ensembl" id="ENSOANT00000065228.1">
    <property type="protein sequence ID" value="ENSOANP00000041902.1"/>
    <property type="gene ID" value="ENSOANG00000047125.1"/>
</dbReference>
<dbReference type="InterPro" id="IPR050589">
    <property type="entry name" value="Ikaros_C2H2-ZF"/>
</dbReference>
<feature type="domain" description="C2H2-type" evidence="14">
    <location>
        <begin position="569"/>
        <end position="596"/>
    </location>
</feature>
<dbReference type="PROSITE" id="PS50804">
    <property type="entry name" value="SCAN_BOX"/>
    <property type="match status" value="1"/>
</dbReference>
<dbReference type="Pfam" id="PF01352">
    <property type="entry name" value="KRAB"/>
    <property type="match status" value="1"/>
</dbReference>
<dbReference type="FunFam" id="3.30.160.60:FF:000295">
    <property type="entry name" value="zinc finger protein 19"/>
    <property type="match status" value="1"/>
</dbReference>
<feature type="domain" description="C2H2-type" evidence="14">
    <location>
        <begin position="541"/>
        <end position="568"/>
    </location>
</feature>
<dbReference type="Gene3D" id="1.10.4020.10">
    <property type="entry name" value="DNA breaking-rejoining enzymes"/>
    <property type="match status" value="1"/>
</dbReference>
<evidence type="ECO:0000256" key="1">
    <source>
        <dbReference type="ARBA" id="ARBA00004123"/>
    </source>
</evidence>
<evidence type="ECO:0000256" key="5">
    <source>
        <dbReference type="ARBA" id="ARBA00022737"/>
    </source>
</evidence>
<comment type="subcellular location">
    <subcellularLocation>
        <location evidence="1">Nucleus</location>
    </subcellularLocation>
</comment>
<feature type="domain" description="KRAB" evidence="16">
    <location>
        <begin position="223"/>
        <end position="283"/>
    </location>
</feature>
<dbReference type="Pfam" id="PF02023">
    <property type="entry name" value="SCAN"/>
    <property type="match status" value="1"/>
</dbReference>
<dbReference type="InterPro" id="IPR038269">
    <property type="entry name" value="SCAN_sf"/>
</dbReference>
<keyword evidence="7" id="KW-0862">Zinc</keyword>
<dbReference type="AlphaFoldDB" id="A0A6I8NMJ8"/>
<feature type="domain" description="C2H2-type" evidence="14">
    <location>
        <begin position="597"/>
        <end position="624"/>
    </location>
</feature>
<feature type="domain" description="C2H2-type" evidence="14">
    <location>
        <begin position="428"/>
        <end position="455"/>
    </location>
</feature>
<dbReference type="GeneTree" id="ENSGT00940000159965"/>
<feature type="domain" description="C2H2-type" evidence="14">
    <location>
        <begin position="344"/>
        <end position="371"/>
    </location>
</feature>
<gene>
    <name evidence="17" type="primary">ZNF263</name>
</gene>
<dbReference type="PANTHER" id="PTHR24404">
    <property type="entry name" value="ZINC FINGER PROTEIN"/>
    <property type="match status" value="1"/>
</dbReference>
<dbReference type="InterPro" id="IPR013087">
    <property type="entry name" value="Znf_C2H2_type"/>
</dbReference>
<reference evidence="17 18" key="1">
    <citation type="journal article" date="2008" name="Nature">
        <title>Genome analysis of the platypus reveals unique signatures of evolution.</title>
        <authorList>
            <person name="Warren W.C."/>
            <person name="Hillier L.W."/>
            <person name="Marshall Graves J.A."/>
            <person name="Birney E."/>
            <person name="Ponting C.P."/>
            <person name="Grutzner F."/>
            <person name="Belov K."/>
            <person name="Miller W."/>
            <person name="Clarke L."/>
            <person name="Chinwalla A.T."/>
            <person name="Yang S.P."/>
            <person name="Heger A."/>
            <person name="Locke D.P."/>
            <person name="Miethke P."/>
            <person name="Waters P.D."/>
            <person name="Veyrunes F."/>
            <person name="Fulton L."/>
            <person name="Fulton B."/>
            <person name="Graves T."/>
            <person name="Wallis J."/>
            <person name="Puente X.S."/>
            <person name="Lopez-Otin C."/>
            <person name="Ordonez G.R."/>
            <person name="Eichler E.E."/>
            <person name="Chen L."/>
            <person name="Cheng Z."/>
            <person name="Deakin J.E."/>
            <person name="Alsop A."/>
            <person name="Thompson K."/>
            <person name="Kirby P."/>
            <person name="Papenfuss A.T."/>
            <person name="Wakefield M.J."/>
            <person name="Olender T."/>
            <person name="Lancet D."/>
            <person name="Huttley G.A."/>
            <person name="Smit A.F."/>
            <person name="Pask A."/>
            <person name="Temple-Smith P."/>
            <person name="Batzer M.A."/>
            <person name="Walker J.A."/>
            <person name="Konkel M.K."/>
            <person name="Harris R.S."/>
            <person name="Whittington C.M."/>
            <person name="Wong E.S."/>
            <person name="Gemmell N.J."/>
            <person name="Buschiazzo E."/>
            <person name="Vargas Jentzsch I.M."/>
            <person name="Merkel A."/>
            <person name="Schmitz J."/>
            <person name="Zemann A."/>
            <person name="Churakov G."/>
            <person name="Kriegs J.O."/>
            <person name="Brosius J."/>
            <person name="Murchison E.P."/>
            <person name="Sachidanandam R."/>
            <person name="Smith C."/>
            <person name="Hannon G.J."/>
            <person name="Tsend-Ayush E."/>
            <person name="McMillan D."/>
            <person name="Attenborough R."/>
            <person name="Rens W."/>
            <person name="Ferguson-Smith M."/>
            <person name="Lefevre C.M."/>
            <person name="Sharp J.A."/>
            <person name="Nicholas K.R."/>
            <person name="Ray D.A."/>
            <person name="Kube M."/>
            <person name="Reinhardt R."/>
            <person name="Pringle T.H."/>
            <person name="Taylor J."/>
            <person name="Jones R.C."/>
            <person name="Nixon B."/>
            <person name="Dacheux J.L."/>
            <person name="Niwa H."/>
            <person name="Sekita Y."/>
            <person name="Huang X."/>
            <person name="Stark A."/>
            <person name="Kheradpour P."/>
            <person name="Kellis M."/>
            <person name="Flicek P."/>
            <person name="Chen Y."/>
            <person name="Webber C."/>
            <person name="Hardison R."/>
            <person name="Nelson J."/>
            <person name="Hallsworth-Pepin K."/>
            <person name="Delehaunty K."/>
            <person name="Markovic C."/>
            <person name="Minx P."/>
            <person name="Feng Y."/>
            <person name="Kremitzki C."/>
            <person name="Mitreva M."/>
            <person name="Glasscock J."/>
            <person name="Wylie T."/>
            <person name="Wohldmann P."/>
            <person name="Thiru P."/>
            <person name="Nhan M.N."/>
            <person name="Pohl C.S."/>
            <person name="Smith S.M."/>
            <person name="Hou S."/>
            <person name="Nefedov M."/>
            <person name="de Jong P.J."/>
            <person name="Renfree M.B."/>
            <person name="Mardis E.R."/>
            <person name="Wilson R.K."/>
        </authorList>
    </citation>
    <scope>NUCLEOTIDE SEQUENCE [LARGE SCALE GENOMIC DNA]</scope>
    <source>
        <strain evidence="17 18">Glennie</strain>
    </source>
</reference>
<feature type="region of interest" description="Disordered" evidence="13">
    <location>
        <begin position="197"/>
        <end position="222"/>
    </location>
</feature>
<reference evidence="17" key="2">
    <citation type="submission" date="2025-08" db="UniProtKB">
        <authorList>
            <consortium name="Ensembl"/>
        </authorList>
    </citation>
    <scope>IDENTIFICATION</scope>
    <source>
        <strain evidence="17">Glennie</strain>
    </source>
</reference>
<feature type="domain" description="C2H2-type" evidence="14">
    <location>
        <begin position="625"/>
        <end position="649"/>
    </location>
</feature>
<dbReference type="SUPFAM" id="SSF57667">
    <property type="entry name" value="beta-beta-alpha zinc fingers"/>
    <property type="match status" value="6"/>
</dbReference>
<evidence type="ECO:0000256" key="9">
    <source>
        <dbReference type="ARBA" id="ARBA00023125"/>
    </source>
</evidence>
<dbReference type="PANTHER" id="PTHR24404:SF114">
    <property type="entry name" value="KLUMPFUSS, ISOFORM B-RELATED"/>
    <property type="match status" value="1"/>
</dbReference>
<feature type="region of interest" description="Disordered" evidence="13">
    <location>
        <begin position="257"/>
        <end position="318"/>
    </location>
</feature>
<dbReference type="SMART" id="SM00349">
    <property type="entry name" value="KRAB"/>
    <property type="match status" value="1"/>
</dbReference>
<evidence type="ECO:0000256" key="3">
    <source>
        <dbReference type="ARBA" id="ARBA00022553"/>
    </source>
</evidence>
<evidence type="ECO:0000259" key="15">
    <source>
        <dbReference type="PROSITE" id="PS50804"/>
    </source>
</evidence>
<name>A0A6I8NMJ8_ORNAN</name>
<feature type="domain" description="SCAN box" evidence="15">
    <location>
        <begin position="46"/>
        <end position="128"/>
    </location>
</feature>
<evidence type="ECO:0000256" key="6">
    <source>
        <dbReference type="ARBA" id="ARBA00022771"/>
    </source>
</evidence>
<keyword evidence="10" id="KW-0804">Transcription</keyword>
<dbReference type="InterPro" id="IPR036236">
    <property type="entry name" value="Znf_C2H2_sf"/>
</dbReference>
<dbReference type="FunFam" id="3.30.160.60:FF:000358">
    <property type="entry name" value="zinc finger protein 24"/>
    <property type="match status" value="1"/>
</dbReference>
<dbReference type="Gene3D" id="6.10.140.140">
    <property type="match status" value="1"/>
</dbReference>
<feature type="domain" description="C2H2-type" evidence="14">
    <location>
        <begin position="484"/>
        <end position="511"/>
    </location>
</feature>
<keyword evidence="3" id="KW-0597">Phosphoprotein</keyword>
<dbReference type="Pfam" id="PF00096">
    <property type="entry name" value="zf-C2H2"/>
    <property type="match status" value="7"/>
</dbReference>
<keyword evidence="18" id="KW-1185">Reference proteome</keyword>
<dbReference type="SMART" id="SM00355">
    <property type="entry name" value="ZnF_C2H2"/>
    <property type="match status" value="9"/>
</dbReference>
<evidence type="ECO:0000256" key="7">
    <source>
        <dbReference type="ARBA" id="ARBA00022833"/>
    </source>
</evidence>
<dbReference type="InterPro" id="IPR001909">
    <property type="entry name" value="KRAB"/>
</dbReference>
<dbReference type="PROSITE" id="PS50805">
    <property type="entry name" value="KRAB"/>
    <property type="match status" value="1"/>
</dbReference>
<feature type="domain" description="C2H2-type" evidence="14">
    <location>
        <begin position="456"/>
        <end position="483"/>
    </location>
</feature>
<dbReference type="SUPFAM" id="SSF47353">
    <property type="entry name" value="Retrovirus capsid dimerization domain-like"/>
    <property type="match status" value="1"/>
</dbReference>
<dbReference type="GO" id="GO:0005634">
    <property type="term" value="C:nucleus"/>
    <property type="evidence" value="ECO:0007669"/>
    <property type="project" value="UniProtKB-SubCell"/>
</dbReference>
<keyword evidence="5" id="KW-0677">Repeat</keyword>
<feature type="domain" description="C2H2-type" evidence="14">
    <location>
        <begin position="512"/>
        <end position="539"/>
    </location>
</feature>
<dbReference type="PROSITE" id="PS50157">
    <property type="entry name" value="ZINC_FINGER_C2H2_2"/>
    <property type="match status" value="10"/>
</dbReference>
<dbReference type="FunFam" id="3.30.160.60:FF:000540">
    <property type="entry name" value="zinc finger protein 263 isoform X1"/>
    <property type="match status" value="1"/>
</dbReference>
<feature type="region of interest" description="Disordered" evidence="13">
    <location>
        <begin position="132"/>
        <end position="185"/>
    </location>
</feature>
<evidence type="ECO:0000259" key="14">
    <source>
        <dbReference type="PROSITE" id="PS50157"/>
    </source>
</evidence>
<evidence type="ECO:0000256" key="8">
    <source>
        <dbReference type="ARBA" id="ARBA00023015"/>
    </source>
</evidence>
<keyword evidence="8" id="KW-0805">Transcription regulation</keyword>
<dbReference type="Bgee" id="ENSOANG00000047125">
    <property type="expression patterns" value="Expressed in fibroblast and 7 other cell types or tissues"/>
</dbReference>
<dbReference type="GO" id="GO:0003700">
    <property type="term" value="F:DNA-binding transcription factor activity"/>
    <property type="evidence" value="ECO:0007669"/>
    <property type="project" value="UniProtKB-ARBA"/>
</dbReference>
<evidence type="ECO:0000256" key="11">
    <source>
        <dbReference type="ARBA" id="ARBA00023242"/>
    </source>
</evidence>
<sequence>MAASGRPQGQALQEQEGLLIVKVEEDSAWGPDLSLLGDDCSPETSRLLFRRFRYQEAAGPRQALGRLRELCYHWLKPEKRTKEQMVELVVLEQFLTILPGEIQSRVWARHPTCGEEVVTLVEDVQRELGTLRRQVSGHGRRQEELSEENASLGEAPASPSFRPNPTESQRNRRLRPPQELPGLSPKGELRALQERALPPSWIPLPPQRGSTEDKETAGSQLPVTFEDVAVYLSRDEWGHQDSAKENQENYESAVALGEDLSENKEENPQPVRFEEEEPQETPSGRSEVEVPWSPEPGKPSDGEYRSERQWETPPEERLGKCTPWQMSCLGRPGQRKLHPGVKLYQCSLCEKTFSNNSNLIRHQRLHSTERFYSGLECGEVFIGDSHFIPTHKIHLGEEIHKCLECGKIFSQNTHLVRHLRTHTGEKPFQCNVCGKSFSCNSNLQRHQRTHTGEKPFKCPECGEIFSHSSNLIRHQRIHTGERPYKCSECGKSFSRSSHLIIHQSTHTRERLYPLTDCGESISGSTLFITHPRAHRGEKKLYKCPTCGKSFRQGMHLTRHLRTHTGEKPFKCSLCGENFSHSSNLIRHQRIHTGEKPYTCHECGDSFSHSSNRIRHLRTHTGERPYKCSECGESFSRTSRLLSHQRIHVG</sequence>
<dbReference type="InterPro" id="IPR036051">
    <property type="entry name" value="KRAB_dom_sf"/>
</dbReference>
<dbReference type="SMART" id="SM00431">
    <property type="entry name" value="SCAN"/>
    <property type="match status" value="1"/>
</dbReference>
<feature type="compositionally biased region" description="Basic and acidic residues" evidence="13">
    <location>
        <begin position="298"/>
        <end position="318"/>
    </location>
</feature>
<evidence type="ECO:0000313" key="17">
    <source>
        <dbReference type="Ensembl" id="ENSOANP00000041902.1"/>
    </source>
</evidence>
<dbReference type="PROSITE" id="PS00028">
    <property type="entry name" value="ZINC_FINGER_C2H2_1"/>
    <property type="match status" value="9"/>
</dbReference>
<evidence type="ECO:0000259" key="16">
    <source>
        <dbReference type="PROSITE" id="PS50805"/>
    </source>
</evidence>
<keyword evidence="4" id="KW-0479">Metal-binding</keyword>
<dbReference type="SUPFAM" id="SSF109640">
    <property type="entry name" value="KRAB domain (Kruppel-associated box)"/>
    <property type="match status" value="1"/>
</dbReference>
<evidence type="ECO:0000256" key="4">
    <source>
        <dbReference type="ARBA" id="ARBA00022723"/>
    </source>
</evidence>
<keyword evidence="9" id="KW-0238">DNA-binding</keyword>
<dbReference type="FunFam" id="3.30.160.60:FF:002343">
    <property type="entry name" value="Zinc finger protein 33A"/>
    <property type="match status" value="3"/>
</dbReference>
<dbReference type="GO" id="GO:0000122">
    <property type="term" value="P:negative regulation of transcription by RNA polymerase II"/>
    <property type="evidence" value="ECO:0007669"/>
    <property type="project" value="UniProtKB-ARBA"/>
</dbReference>
<dbReference type="CDD" id="cd07765">
    <property type="entry name" value="KRAB_A-box"/>
    <property type="match status" value="1"/>
</dbReference>
<dbReference type="InterPro" id="IPR003309">
    <property type="entry name" value="SCAN_dom"/>
</dbReference>
<keyword evidence="6 12" id="KW-0863">Zinc-finger</keyword>
<dbReference type="FunFam" id="3.30.160.60:FF:000953">
    <property type="entry name" value="Zinc finger protein 691"/>
    <property type="match status" value="1"/>
</dbReference>
<evidence type="ECO:0000256" key="2">
    <source>
        <dbReference type="ARBA" id="ARBA00006991"/>
    </source>
</evidence>
<evidence type="ECO:0000256" key="12">
    <source>
        <dbReference type="PROSITE-ProRule" id="PRU00042"/>
    </source>
</evidence>
<evidence type="ECO:0000256" key="13">
    <source>
        <dbReference type="SAM" id="MobiDB-lite"/>
    </source>
</evidence>
<dbReference type="Gene3D" id="3.30.160.60">
    <property type="entry name" value="Classic Zinc Finger"/>
    <property type="match status" value="9"/>
</dbReference>
<evidence type="ECO:0000313" key="18">
    <source>
        <dbReference type="Proteomes" id="UP000002279"/>
    </source>
</evidence>
<dbReference type="GO" id="GO:0009891">
    <property type="term" value="P:positive regulation of biosynthetic process"/>
    <property type="evidence" value="ECO:0007669"/>
    <property type="project" value="UniProtKB-ARBA"/>
</dbReference>
<organism evidence="17 18">
    <name type="scientific">Ornithorhynchus anatinus</name>
    <name type="common">Duckbill platypus</name>
    <dbReference type="NCBI Taxonomy" id="9258"/>
    <lineage>
        <taxon>Eukaryota</taxon>
        <taxon>Metazoa</taxon>
        <taxon>Chordata</taxon>
        <taxon>Craniata</taxon>
        <taxon>Vertebrata</taxon>
        <taxon>Euteleostomi</taxon>
        <taxon>Mammalia</taxon>
        <taxon>Monotremata</taxon>
        <taxon>Ornithorhynchidae</taxon>
        <taxon>Ornithorhynchus</taxon>
    </lineage>
</organism>
<dbReference type="Pfam" id="PF13465">
    <property type="entry name" value="zf-H2C2_2"/>
    <property type="match status" value="1"/>
</dbReference>
<dbReference type="Proteomes" id="UP000002279">
    <property type="component" value="Chromosome 11"/>
</dbReference>
<dbReference type="CDD" id="cd07936">
    <property type="entry name" value="SCAN"/>
    <property type="match status" value="1"/>
</dbReference>
<dbReference type="GO" id="GO:0003677">
    <property type="term" value="F:DNA binding"/>
    <property type="evidence" value="ECO:0007669"/>
    <property type="project" value="UniProtKB-KW"/>
</dbReference>
<protein>
    <submittedName>
        <fullName evidence="17">Zinc finger protein 263</fullName>
    </submittedName>
</protein>
<dbReference type="FunFam" id="1.10.4020.10:FF:000001">
    <property type="entry name" value="zinc finger protein 263 isoform X1"/>
    <property type="match status" value="1"/>
</dbReference>
<keyword evidence="11" id="KW-0539">Nucleus</keyword>
<comment type="similarity">
    <text evidence="2">Belongs to the krueppel C2H2-type zinc-finger protein family.</text>
</comment>
<accession>A0A6I8NMJ8</accession>
<proteinExistence type="inferred from homology"/>
<dbReference type="FunFam" id="3.30.160.60:FF:000688">
    <property type="entry name" value="zinc finger protein 197 isoform X1"/>
    <property type="match status" value="1"/>
</dbReference>
<reference evidence="17" key="3">
    <citation type="submission" date="2025-09" db="UniProtKB">
        <authorList>
            <consortium name="Ensembl"/>
        </authorList>
    </citation>
    <scope>IDENTIFICATION</scope>
    <source>
        <strain evidence="17">Glennie</strain>
    </source>
</reference>
<dbReference type="GO" id="GO:0008270">
    <property type="term" value="F:zinc ion binding"/>
    <property type="evidence" value="ECO:0007669"/>
    <property type="project" value="UniProtKB-KW"/>
</dbReference>